<dbReference type="SUPFAM" id="SSF54285">
    <property type="entry name" value="MoaD/ThiS"/>
    <property type="match status" value="1"/>
</dbReference>
<organism evidence="1 2">
    <name type="scientific">Parapedobacter luteus</name>
    <dbReference type="NCBI Taxonomy" id="623280"/>
    <lineage>
        <taxon>Bacteria</taxon>
        <taxon>Pseudomonadati</taxon>
        <taxon>Bacteroidota</taxon>
        <taxon>Sphingobacteriia</taxon>
        <taxon>Sphingobacteriales</taxon>
        <taxon>Sphingobacteriaceae</taxon>
        <taxon>Parapedobacter</taxon>
    </lineage>
</organism>
<dbReference type="Pfam" id="PF02597">
    <property type="entry name" value="ThiS"/>
    <property type="match status" value="1"/>
</dbReference>
<reference evidence="1 2" key="1">
    <citation type="submission" date="2017-02" db="EMBL/GenBank/DDBJ databases">
        <authorList>
            <person name="Peterson S.W."/>
        </authorList>
    </citation>
    <scope>NUCLEOTIDE SEQUENCE [LARGE SCALE GENOMIC DNA]</scope>
    <source>
        <strain evidence="1 2">DSM 22899</strain>
    </source>
</reference>
<dbReference type="Proteomes" id="UP000190541">
    <property type="component" value="Unassembled WGS sequence"/>
</dbReference>
<protein>
    <submittedName>
        <fullName evidence="1">Molybdopterin synthase sulfur carrier subunit</fullName>
    </submittedName>
</protein>
<accession>A0A1T5B159</accession>
<keyword evidence="2" id="KW-1185">Reference proteome</keyword>
<dbReference type="EMBL" id="FUYS01000002">
    <property type="protein sequence ID" value="SKB40962.1"/>
    <property type="molecule type" value="Genomic_DNA"/>
</dbReference>
<dbReference type="OrthoDB" id="1191081at2"/>
<dbReference type="AlphaFoldDB" id="A0A1T5B159"/>
<dbReference type="InterPro" id="IPR016155">
    <property type="entry name" value="Mopterin_synth/thiamin_S_b"/>
</dbReference>
<dbReference type="Gene3D" id="3.10.20.30">
    <property type="match status" value="1"/>
</dbReference>
<dbReference type="RefSeq" id="WP_079715921.1">
    <property type="nucleotide sequence ID" value="NZ_FUYS01000002.1"/>
</dbReference>
<dbReference type="STRING" id="623280.SAMN05660226_01253"/>
<dbReference type="InterPro" id="IPR012675">
    <property type="entry name" value="Beta-grasp_dom_sf"/>
</dbReference>
<evidence type="ECO:0000313" key="2">
    <source>
        <dbReference type="Proteomes" id="UP000190541"/>
    </source>
</evidence>
<evidence type="ECO:0000313" key="1">
    <source>
        <dbReference type="EMBL" id="SKB40962.1"/>
    </source>
</evidence>
<gene>
    <name evidence="1" type="ORF">SAMN05660226_01253</name>
</gene>
<dbReference type="InterPro" id="IPR003749">
    <property type="entry name" value="ThiS/MoaD-like"/>
</dbReference>
<proteinExistence type="predicted"/>
<dbReference type="CDD" id="cd00754">
    <property type="entry name" value="Ubl_MoaD"/>
    <property type="match status" value="1"/>
</dbReference>
<sequence>MVSNTLSVQFFGQLIELTGCSNVGAPQVDDTDELLRWLYTRYPALQKATYVIAVDRKIVRQNTRLATHAEIAFLPPFSGG</sequence>
<name>A0A1T5B159_9SPHI</name>